<dbReference type="InterPro" id="IPR029063">
    <property type="entry name" value="SAM-dependent_MTases_sf"/>
</dbReference>
<dbReference type="InterPro" id="IPR018201">
    <property type="entry name" value="Ketoacyl_synth_AS"/>
</dbReference>
<dbReference type="InterPro" id="IPR045851">
    <property type="entry name" value="AMP-bd_C_sf"/>
</dbReference>
<dbReference type="Gene3D" id="3.40.366.10">
    <property type="entry name" value="Malonyl-Coenzyme A Acyl Carrier Protein, domain 2"/>
    <property type="match status" value="1"/>
</dbReference>
<gene>
    <name evidence="14" type="ORF">CLV51_105371</name>
</gene>
<dbReference type="PROSITE" id="PS00012">
    <property type="entry name" value="PHOSPHOPANTETHEINE"/>
    <property type="match status" value="2"/>
</dbReference>
<dbReference type="GO" id="GO:0043041">
    <property type="term" value="P:amino acid activation for nonribosomal peptide biosynthetic process"/>
    <property type="evidence" value="ECO:0007669"/>
    <property type="project" value="TreeGrafter"/>
</dbReference>
<dbReference type="FunFam" id="3.30.559.30:FF:000001">
    <property type="entry name" value="Non-ribosomal peptide synthetase"/>
    <property type="match status" value="1"/>
</dbReference>
<feature type="domain" description="Carrier" evidence="12">
    <location>
        <begin position="5247"/>
        <end position="5322"/>
    </location>
</feature>
<dbReference type="FunFam" id="3.40.50.12780:FF:000012">
    <property type="entry name" value="Non-ribosomal peptide synthetase"/>
    <property type="match status" value="2"/>
</dbReference>
<dbReference type="PROSITE" id="PS00606">
    <property type="entry name" value="KS3_1"/>
    <property type="match status" value="1"/>
</dbReference>
<dbReference type="CDD" id="cd02440">
    <property type="entry name" value="AdoMet_MTases"/>
    <property type="match status" value="1"/>
</dbReference>
<dbReference type="Gene3D" id="3.40.50.150">
    <property type="entry name" value="Vaccinia Virus protein VP39"/>
    <property type="match status" value="1"/>
</dbReference>
<dbReference type="Gene3D" id="3.30.559.30">
    <property type="entry name" value="Nonribosomal peptide synthetase, condensation domain"/>
    <property type="match status" value="4"/>
</dbReference>
<dbReference type="Gene3D" id="3.40.47.10">
    <property type="match status" value="1"/>
</dbReference>
<dbReference type="PANTHER" id="PTHR45527:SF1">
    <property type="entry name" value="FATTY ACID SYNTHASE"/>
    <property type="match status" value="1"/>
</dbReference>
<dbReference type="GO" id="GO:0031177">
    <property type="term" value="F:phosphopantetheine binding"/>
    <property type="evidence" value="ECO:0007669"/>
    <property type="project" value="InterPro"/>
</dbReference>
<dbReference type="SUPFAM" id="SSF55048">
    <property type="entry name" value="Probable ACP-binding domain of malonyl-CoA ACP transacylase"/>
    <property type="match status" value="1"/>
</dbReference>
<keyword evidence="9" id="KW-0175">Coiled coil</keyword>
<dbReference type="GO" id="GO:0005737">
    <property type="term" value="C:cytoplasm"/>
    <property type="evidence" value="ECO:0007669"/>
    <property type="project" value="UniProtKB-SubCell"/>
</dbReference>
<dbReference type="Gene3D" id="3.40.50.12780">
    <property type="entry name" value="N-terminal domain of ligase-like"/>
    <property type="match status" value="2"/>
</dbReference>
<evidence type="ECO:0000256" key="9">
    <source>
        <dbReference type="ARBA" id="ARBA00023054"/>
    </source>
</evidence>
<dbReference type="EMBL" id="PYAW01000005">
    <property type="protein sequence ID" value="PSL44996.1"/>
    <property type="molecule type" value="Genomic_DNA"/>
</dbReference>
<evidence type="ECO:0000256" key="5">
    <source>
        <dbReference type="ARBA" id="ARBA00022490"/>
    </source>
</evidence>
<dbReference type="Pfam" id="PF00698">
    <property type="entry name" value="Acyl_transf_1"/>
    <property type="match status" value="1"/>
</dbReference>
<dbReference type="InterPro" id="IPR020845">
    <property type="entry name" value="AMP-binding_CS"/>
</dbReference>
<dbReference type="InterPro" id="IPR009081">
    <property type="entry name" value="PP-bd_ACP"/>
</dbReference>
<dbReference type="Proteomes" id="UP000240971">
    <property type="component" value="Unassembled WGS sequence"/>
</dbReference>
<dbReference type="FunFam" id="1.10.1200.10:FF:000005">
    <property type="entry name" value="Nonribosomal peptide synthetase 1"/>
    <property type="match status" value="3"/>
</dbReference>
<keyword evidence="7" id="KW-0808">Transferase</keyword>
<comment type="cofactor">
    <cofactor evidence="1">
        <name>pantetheine 4'-phosphate</name>
        <dbReference type="ChEBI" id="CHEBI:47942"/>
    </cofactor>
</comment>
<dbReference type="Gene3D" id="1.10.1200.10">
    <property type="entry name" value="ACP-like"/>
    <property type="match status" value="5"/>
</dbReference>
<dbReference type="PROSITE" id="PS50075">
    <property type="entry name" value="CARRIER"/>
    <property type="match status" value="5"/>
</dbReference>
<dbReference type="CDD" id="cd19531">
    <property type="entry name" value="LCL_NRPS-like"/>
    <property type="match status" value="4"/>
</dbReference>
<comment type="similarity">
    <text evidence="10">In the C-terminal section; belongs to the NRP synthetase family.</text>
</comment>
<sequence length="5834" mass="652927">MENILAPQTLVEIIIKQKDIKDKGITFIGAANKGDFLSYHQLYLTALSWLKYLQDKGLKPGDELVFQIEDSQTFIELFWACILGAIIPVPVAMAHHGENVQKLFNIKTFLNNPTLFISRAQYKKLRAMIHSDTATDKLIFDKILFVEEAKEHTGVGIIHPVTPDAIAFLQFSSGSTGNPKGVVLTHHNLITNIYAATSAHQCGEQDSYLSWMPLTHDMGLIGFHLFPIGAGVNQYLIPTDLFIRNPLLWMQKVSEYRATITCSPNFGYKYYLNQFTEEKGKGLDLSSVKIILNGAEPVSASLCRTFIDTLGKFHLHPRTMCAGYGLAEASLEVTFAGIHMPLRTIMLRRDAMTIGCAIPEEAIQGNSTDYAEVVNLGYVIDGVTVKITDEKEKELKDGHIGIIWIKGDAVTSSYYNNETATKAVIKKDGWLNTGDTGFMRGGCLHVIGRVKDIIFVNGANVYPHDVEQTLEQLDGIETGKVVVCGVPDEETGSEGIAVFVLYKSSVQKFQPVITEIKRFIAAKFGLEVKHVLPVRKIHKTTSGKVKRFFFVEEYRKGTYNEVILEIAELNNMVISKNGPVLSDKDNATGFHNAEVIRQWLQQWLQQRLHLTVADLDTQHTFASYGMTSLLAVTLAVDLEAWLQVTIDNTAVYNFPTIDTLAAHLSGISTDSSRKKQHIVSQVTDNRIAVIGIGCRFPGGISTPAAFWKLLREQRSAITVIPQDRWNVDDYFSPDMDAPGKMYTRYGGFIEQVDQFDPSFFGVSPKEADWMDPQQRLLLEVCWEALENAKLRPSDLRGSNSGVFIGVGTDDYQHLVHNSVDVSQLENAFNILGIERSIAAGRIAYMLDFHGPVVQLDTACSSSLLSVHQACQNILLGECSLALAGGVNLMLSPDTTIRLCRMKALSPSGLCKTFDDNADGYVRGEGCGVVVLKRFSDALADGDNILATITGSAANHDGLSNGLTAPNGIAQQHVIEKALANAGISADKVQYVEAHGTGTPLGDPVEVLALNNVYGRLHTAEQRLLIGAVKTNIGHLEAAAGIAGFIKTVLCLQHQQIPASLHYQHPNHFIPWNDMMIKVADQLTEWQPSTEKRMAAVSAFGLSGTNVHVILEEGIIDKNRAGIEARTLPSYPLLLSAKTPAALQATAEQYIALAVQSTTALEDIAYSSIITRDVFEYRLAVEVTSRHDIYQYLHAFINNTDDSRVLKGSLSAPKGKLVWLFTGQGAQYWKMGQELYENSLVFRGVMDHCDAFLEKCWGFSLTTLLYEKDKEEGNALLNQTAFAQPALFAISCALAALWQSWGIYPDIVAGHSVGEYAAAYVAGVFSLDDGLRLVTERGRLMQALDTPGAMSIVYAPVALVAEVIHPHAGELSIAAVNAPELTVVSGNKNTLNNVLSALGKSGVKSRKLVVSHAFHSPLMQPVLEEFSEIAASIRYQQPSIDFVSNVTGKVVTTEIANGDYWCRHIMSPVYFSESIKAIKQLNGEVLMELGPQPHLLSMAQLTWAIEDDNLFPAMQQGKSSWSTMLQSIMKLHVKGIAVNWENFYADHTHCKVPLPNYPFQRQHYWITAGNRVPYRPALPGKETVIPDNIGDSTLATKNSRTVILTYLSNLLGKSLKIPPAEINIHADFMLLGTDSLILSSMIRSVEKEYKIKLSVRQLFDQLITLDLLAGYIEANVPPGFFAETAPQASESPDSELTAVKAIEALSASIQNQFLALQQQLVDMLGQQFQLLSGQLKAGHVIKDNQEVSLPDQPIVQRNSQPVKPLHIPLSFNQESLWFIDQLYGGSIQYNVPMVLRLDGSLDPTALSFALQNIVHRHEVLRTVIRQEEDLAYQFVLDKDHWQLITIDNDLLKEDPQELKAYISTLIHTPFDLSEDYMLRAHLIRLSEAAHILVVMTHHIASDGWSAEIILREMVELYTAFVEKRPAQTPPLPMQYSDYALRQRAYLSEERLSEAIAYWKNQLAGVTTLQLPTDYTRPAVQGLSGADKRFRLDQELSDQLMVLSREQGTTLFMTLLTTFKVLLYHYSGQEDICVGSPMAGRMEEEVEGLVGFFVNTLVLRSDLGNNPSFTSLLQQVKQTTLAAYEHQEAPFEKVVEAVVKNRMQDRNPLYQVVFRAEKRPDISAFSLGSVQLSREIIDYTVAKFDMVFVVSEGAEGINVIVEYRKDLFKEDTIARFCGHFEQLLSAVTTAPETKIGALKILTEQERYQLLEDFAPARLSFSSTNKTILDLFEEQVSHSPDNIAVMFEGTKLTYRELDGRSNQLARHLVRLGVKPDCPVPICMERSADLITGILGIMKAGGAYVPVDPDYPAVRIAWVLEDTIATVVVSTTASASKIPGGNGFVKVLIDEDWPVISQEKDSNFTGIATADHLAYIIYTSGSTGNPKGVMITHRNLIDYLSGLKEYLDIAACRSFALVSGVSTDLGNTVIYSSLSAGGALHLFSKTTVNDINLLQQYFIREQIDCLKIVPSHWKALAADEKLLIPARLLIFGGDVLPAYFISLIRKNGGTCKIVNHYGPTETTIGKLMYEVTDDSIHETGIIPLGRPFSNTQVYILNHNMELCPVGVAGELYISGDGLARGYWNNQLLTEQKFITHSFDGINKTRLYRTGDLVKYLPDGNIVFISRIDTQVKLRGYRIEMGEIEDVLRRCGFVSQAVVMIKGEEENRKLVGYVVAEGNFDREGIYAHLKERLPEYMLPTQIVELENFPLTSNGKIDRKALPDPDISVQHTRTYVAPRNIVEKALADIWEELLETQEVGIHDDFFELGGHSLLAIRLISAIRKKLGIEITIGDIFDYPTISSLMARIGLHVDKNTAPAIMPGNRPAIIPLSFSQERLWFIDQMEGSTQYHTLVTFRLKGNLNREGLAHALQTIVNRHEVLRTVIEEKDGIAFQRVLEKDHWQLILKDDTIYKKDKKALQSYVQSLITIPFDLSADHMLRAYLFLLDEKEYLLAFTMHHIASDGWSISIIIRELVELYNATVEGRIAKLPVLPLQYADYAVWQRTNMQGDVLDKKISYWKDKLSGVASLHLPVDYTRPAVQSTRGADRKFFLDQELSAQLHTLSHQQGTTLFMTLLTAFNVLVHRYSGEDDICVGSPIAGRTLQEIEGLIGFFVNTLALRSDLKDDPTFISLLHQVKHTTLEAYEHQDVPFEKVVEVVVKERDLSKTPLFQVIFELHNTPDVPELRLNNLHLIREETGQVSTLSDLIFSIRESTGGLSGNVIFCTDLFRLETIDRMIIHFEQLLRAIVKAPNDRISTFNMLAPAEVQQLLVDFNNTVVTNTKQANETLISLFVAQAARTPDAIALKFEEQQLTYETLDKRSNQLAHYLCSKGITAETLVPVCLERSPEMIIGILGILKAGGAYVPIDPDYPEERIGFILEDTGALIVLSSSACLASVPLTIPIVILLDKDWEIIDNYPSMAPKVSLTATQLAYVIYTSGSTGTPKGVLIEHSSVVNLVLSQRNALRLKEGTSSLQFASLGFDASCYEIFNTLMSGGVLVLPGKEDLLSEESFGAFVEKHRVEVVTLPPSYLHIIKNVLGPVTTVVSAGEALNREDARYIMSKSIRLVNAYGPTENTVCTSLTDQPLRENNVVVIGTPIENVQIYICNIHGNLCPIGVVGEICVGGAGVARGYLDRTELTAEKFVPDPYRKEWGGRLYKTGDLGRWLPDGNIEYLGRMDDQVKIRGFRIELGEIETVLQACALVRQAVVLIQTDSTGDKQLVGYIVPSGTFNRDGIFDYLKEKLPEYMIPSLLSELEELPLTANGKIDKKALSEPDASSMLTSGYVAPRNMIEQTLVTIWEELLGLQRVGINDNFFRSGGHSLLAIRFVSMLRSKLQIEIAVNLLFQYATIASLAVYLKERERGLLLPGIEAVTRPLNIPLSYSQERLWFIDQLEGSVQYHISAAFKLMGISHINVLEDCLQTIINRHEVLRTVITQEQGQAYQRVQEKDLWKLMIVDDITLETDPNALQTYISNLIFTPFDLSKDHMIRVHLIRFSENEHIMVITIHHIVGDAWTLPILIKEIMELYAAGVEGRSATLAPLPIQYADYAIWQRAYLSGQVLNKQLAYWEEKLAGLEPLNLPTDYMRPAIQSIRGAKKSFRLSRDLCNQWQIFADEQNATLFMTLLAAFKVLLYRYSGQEDICVGTSIAGRTHEETEGLIGFFVNTLALRSDLSNAPSFITLLQQVKQTTLYAYEYQDVPFEKVVEVVEKERDMSRTSLFQVMFELFNTPKASELKLGELHLSKLPIEHITTLFDLSFCFEEDEDGLNGYVEYCIDLFSADTITRMIAHYEQLLWSILRSPEIPVSSLSMFSAQEKEQLLIAFNDTVVDYPRSNTFIDLFQAQAARTPDAVAVVFEDTCITYKELDNRSNQMSRYFSSKGVKAESLVPVCLQRSLDMIIAIMGIMKAGGAYVPIDPAYPAERIIYILEDCNASILVTNSELKQKMPVWAGIEILVAESNTVMTADLPVTPLPATISPDNLAYVIYTSGSTGQPKGAMIEHGGMLNHLFAKINDLKVNDSTILAYTASYTFDISIWQMFASLLCGGHCIIYGTDLITDPLNLIREIDKDQVTILELVPSYLAAVLQEEPEVTLRSLEYLLVTGEVIHQPLLAQWFRHPAYGSIPVVNAYGPTEASDDICHYFMYETPARTNIPLGKPIQNLNIYILDNSQRLCPVGVAGEICVSGVGVGRGYLNRPGLTAEKFIEDPYNTVSSTRMYRTGDLGRWLPDGNIECLGRIDDQVKVRGYRIELGEIESALQQSELVNQAVVLVKAEANTKRLLSYYVPDHQAVKLREQELYLQQAENWQELWETEYNRTVEEGTSQEEFNLTGWNDTFTGKAIPEDDMRKWLDDIVNVILSEKPERVLEIGCGAGLIYYQLAGHIKKYIGTDFSSVSVSQIRNRISQGEKEYPHTILRVAAAHEVTLDEDEVVDLVILNSVIQYFPGEQYLTGVLEKSISCLKNGGRIVIGDVRDNRLLKSLKSRLSIDKFQERAGKREFVWGVDMQLLKEEELCFSPEYFYNLKNRYPEITHVDIQLKKGDYVNELTLYRYTVVIYVGVVKPVMTPSWQPWNLLTDLQKTMVQLNNGAPVVALQDVPNTRLWKEIQLEHGLKDSAIITVGDLSKYIENPDSNMVAMNELLLLAQDKGYHCRFLLDEDPLKINLLLEQAPFPGFISSVYGNNDDLRTATTNIPLYGDICELLEQDIRNNLLKQLPEYMVPSEFVPLHYLPLTANGKIDRKFLNHREDIHRKSVINYQAPVTAMEIQLANIWQVLLGTDRIGIHDNFFESGGHSLLATRVVSAIRKELKVELTVKDFFLYPTITLLAAYIRKTDKGLLLPAIETGPRPLNIPLSYSQERLWFIDQLEGSMQYHIPAILKLKGRLNIAALTNALQTIINRHEVLRTVIIAEDGIAYQQVKNKDEWELMIADDLSYREDQGALQSYIQSLIATPFDLSADHMLRAHLIVLDKDEYVLIVIMHHIASDGWSANIIVKELVELYSAFIEARQAELPALSVQYSDYAIWQRTYLSADILTKKLDYWKHTLKDVSTLQLPLDYTRTPGQRTNGAGIRLVLDKELYEQLRLLGHQQHTTLFMTLLAAFKVLLYRYCNQTDICVGTSTAVRQPQEVENLVGFFVNTLALRSDVSNHPSFISLLQQVKATTLNAYEHEDVPFEKVVEAIVKNRDPGKSPLFQVMFAMQHAADAPELHLGELVLSKEIVDIQTAKFDITFFLVENKNGLQIEIVYGSDLFREETIVRMADHYVQLLRSAVKEPSQQIDLLPMLTQDEEQELLTLFDSKVGAGLPDTDHTIIDLLASQAAQTPNAIALVFEDSVLTYGELDERSSQL</sequence>
<dbReference type="SUPFAM" id="SSF52777">
    <property type="entry name" value="CoA-dependent acyltransferases"/>
    <property type="match status" value="8"/>
</dbReference>
<dbReference type="InterPro" id="IPR020841">
    <property type="entry name" value="PKS_Beta-ketoAc_synthase_dom"/>
</dbReference>
<dbReference type="SUPFAM" id="SSF47336">
    <property type="entry name" value="ACP-like"/>
    <property type="match status" value="5"/>
</dbReference>
<keyword evidence="4" id="KW-0596">Phosphopantetheine</keyword>
<evidence type="ECO:0000259" key="12">
    <source>
        <dbReference type="PROSITE" id="PS50075"/>
    </source>
</evidence>
<dbReference type="GO" id="GO:0044550">
    <property type="term" value="P:secondary metabolite biosynthetic process"/>
    <property type="evidence" value="ECO:0007669"/>
    <property type="project" value="UniProtKB-ARBA"/>
</dbReference>
<comment type="caution">
    <text evidence="14">The sequence shown here is derived from an EMBL/GenBank/DDBJ whole genome shotgun (WGS) entry which is preliminary data.</text>
</comment>
<dbReference type="InterPro" id="IPR006162">
    <property type="entry name" value="Ppantetheine_attach_site"/>
</dbReference>
<evidence type="ECO:0000256" key="8">
    <source>
        <dbReference type="ARBA" id="ARBA00022737"/>
    </source>
</evidence>
<evidence type="ECO:0000256" key="6">
    <source>
        <dbReference type="ARBA" id="ARBA00022553"/>
    </source>
</evidence>
<organism evidence="14 15">
    <name type="scientific">Chitinophaga niastensis</name>
    <dbReference type="NCBI Taxonomy" id="536980"/>
    <lineage>
        <taxon>Bacteria</taxon>
        <taxon>Pseudomonadati</taxon>
        <taxon>Bacteroidota</taxon>
        <taxon>Chitinophagia</taxon>
        <taxon>Chitinophagales</taxon>
        <taxon>Chitinophagaceae</taxon>
        <taxon>Chitinophaga</taxon>
    </lineage>
</organism>
<dbReference type="InterPro" id="IPR025714">
    <property type="entry name" value="Methyltranfer_dom"/>
</dbReference>
<dbReference type="Pfam" id="PF00550">
    <property type="entry name" value="PP-binding"/>
    <property type="match status" value="5"/>
</dbReference>
<evidence type="ECO:0000256" key="11">
    <source>
        <dbReference type="ARBA" id="ARBA00054155"/>
    </source>
</evidence>
<feature type="non-terminal residue" evidence="14">
    <location>
        <position position="5834"/>
    </location>
</feature>
<dbReference type="SUPFAM" id="SSF56801">
    <property type="entry name" value="Acetyl-CoA synthetase-like"/>
    <property type="match status" value="5"/>
</dbReference>
<dbReference type="Pfam" id="PF00109">
    <property type="entry name" value="ketoacyl-synt"/>
    <property type="match status" value="1"/>
</dbReference>
<dbReference type="Gene3D" id="3.30.559.10">
    <property type="entry name" value="Chloramphenicol acetyltransferase-like domain"/>
    <property type="match status" value="4"/>
</dbReference>
<dbReference type="InterPro" id="IPR032821">
    <property type="entry name" value="PKS_assoc"/>
</dbReference>
<dbReference type="CDD" id="cd00833">
    <property type="entry name" value="PKS"/>
    <property type="match status" value="1"/>
</dbReference>
<dbReference type="Pfam" id="PF00501">
    <property type="entry name" value="AMP-binding"/>
    <property type="match status" value="4"/>
</dbReference>
<name>A0A2P8HFK3_CHINA</name>
<evidence type="ECO:0000256" key="4">
    <source>
        <dbReference type="ARBA" id="ARBA00022450"/>
    </source>
</evidence>
<dbReference type="SMART" id="SM00823">
    <property type="entry name" value="PKS_PP"/>
    <property type="match status" value="5"/>
</dbReference>
<evidence type="ECO:0000256" key="3">
    <source>
        <dbReference type="ARBA" id="ARBA00006432"/>
    </source>
</evidence>
<dbReference type="RefSeq" id="WP_106530412.1">
    <property type="nucleotide sequence ID" value="NZ_PYAW01000005.1"/>
</dbReference>
<keyword evidence="8" id="KW-0677">Repeat</keyword>
<feature type="domain" description="Ketosynthase family 3 (KS3)" evidence="13">
    <location>
        <begin position="684"/>
        <end position="1112"/>
    </location>
</feature>
<evidence type="ECO:0000313" key="15">
    <source>
        <dbReference type="Proteomes" id="UP000240971"/>
    </source>
</evidence>
<evidence type="ECO:0000313" key="14">
    <source>
        <dbReference type="EMBL" id="PSL44996.1"/>
    </source>
</evidence>
<reference evidence="14 15" key="1">
    <citation type="submission" date="2018-03" db="EMBL/GenBank/DDBJ databases">
        <title>Genomic Encyclopedia of Archaeal and Bacterial Type Strains, Phase II (KMG-II): from individual species to whole genera.</title>
        <authorList>
            <person name="Goeker M."/>
        </authorList>
    </citation>
    <scope>NUCLEOTIDE SEQUENCE [LARGE SCALE GENOMIC DNA]</scope>
    <source>
        <strain evidence="14 15">DSM 24859</strain>
    </source>
</reference>
<dbReference type="FunFam" id="3.40.47.10:FF:000019">
    <property type="entry name" value="Polyketide synthase type I"/>
    <property type="match status" value="1"/>
</dbReference>
<dbReference type="Gene3D" id="2.30.38.10">
    <property type="entry name" value="Luciferase, Domain 3"/>
    <property type="match status" value="3"/>
</dbReference>
<feature type="domain" description="Carrier" evidence="12">
    <location>
        <begin position="3780"/>
        <end position="3855"/>
    </location>
</feature>
<feature type="domain" description="Carrier" evidence="12">
    <location>
        <begin position="2731"/>
        <end position="2806"/>
    </location>
</feature>
<dbReference type="InterPro" id="IPR016035">
    <property type="entry name" value="Acyl_Trfase/lysoPLipase"/>
</dbReference>
<dbReference type="InterPro" id="IPR014043">
    <property type="entry name" value="Acyl_transferase_dom"/>
</dbReference>
<dbReference type="GO" id="GO:0006633">
    <property type="term" value="P:fatty acid biosynthetic process"/>
    <property type="evidence" value="ECO:0007669"/>
    <property type="project" value="InterPro"/>
</dbReference>
<evidence type="ECO:0000256" key="2">
    <source>
        <dbReference type="ARBA" id="ARBA00004496"/>
    </source>
</evidence>
<evidence type="ECO:0000256" key="7">
    <source>
        <dbReference type="ARBA" id="ARBA00022679"/>
    </source>
</evidence>
<dbReference type="Pfam" id="PF16197">
    <property type="entry name" value="KAsynt_C_assoc"/>
    <property type="match status" value="1"/>
</dbReference>
<comment type="function">
    <text evidence="11">Involved in production of the polyketide antibiotic thailandamide.</text>
</comment>
<dbReference type="InterPro" id="IPR023213">
    <property type="entry name" value="CAT-like_dom_sf"/>
</dbReference>
<feature type="domain" description="Carrier" evidence="12">
    <location>
        <begin position="594"/>
        <end position="668"/>
    </location>
</feature>
<dbReference type="Gene3D" id="3.30.300.30">
    <property type="match status" value="5"/>
</dbReference>
<dbReference type="InterPro" id="IPR016039">
    <property type="entry name" value="Thiolase-like"/>
</dbReference>
<dbReference type="NCBIfam" id="NF003417">
    <property type="entry name" value="PRK04813.1"/>
    <property type="match status" value="7"/>
</dbReference>
<accession>A0A2P8HFK3</accession>
<dbReference type="CDD" id="cd05930">
    <property type="entry name" value="A_NRPS"/>
    <property type="match status" value="3"/>
</dbReference>
<dbReference type="InterPro" id="IPR000873">
    <property type="entry name" value="AMP-dep_synth/lig_dom"/>
</dbReference>
<evidence type="ECO:0000259" key="13">
    <source>
        <dbReference type="PROSITE" id="PS52004"/>
    </source>
</evidence>
<dbReference type="InterPro" id="IPR020806">
    <property type="entry name" value="PKS_PP-bd"/>
</dbReference>
<protein>
    <submittedName>
        <fullName evidence="14">Amino acid adenylation domain-containing protein</fullName>
    </submittedName>
</protein>
<dbReference type="InterPro" id="IPR042099">
    <property type="entry name" value="ANL_N_sf"/>
</dbReference>
<dbReference type="FunFam" id="2.30.38.10:FF:000001">
    <property type="entry name" value="Non-ribosomal peptide synthetase PvdI"/>
    <property type="match status" value="2"/>
</dbReference>
<dbReference type="SUPFAM" id="SSF53901">
    <property type="entry name" value="Thiolase-like"/>
    <property type="match status" value="1"/>
</dbReference>
<dbReference type="PROSITE" id="PS00455">
    <property type="entry name" value="AMP_BINDING"/>
    <property type="match status" value="4"/>
</dbReference>
<dbReference type="Pfam" id="PF00668">
    <property type="entry name" value="Condensation"/>
    <property type="match status" value="4"/>
</dbReference>
<proteinExistence type="inferred from homology"/>
<dbReference type="FunFam" id="3.30.300.30:FF:000010">
    <property type="entry name" value="Enterobactin synthetase component F"/>
    <property type="match status" value="2"/>
</dbReference>
<comment type="similarity">
    <text evidence="3">Belongs to the ATP-dependent AMP-binding enzyme family.</text>
</comment>
<evidence type="ECO:0000256" key="10">
    <source>
        <dbReference type="ARBA" id="ARBA00029443"/>
    </source>
</evidence>
<dbReference type="InterPro" id="IPR001227">
    <property type="entry name" value="Ac_transferase_dom_sf"/>
</dbReference>
<dbReference type="Gene3D" id="3.30.70.3290">
    <property type="match status" value="1"/>
</dbReference>
<dbReference type="GO" id="GO:0004315">
    <property type="term" value="F:3-oxoacyl-[acyl-carrier-protein] synthase activity"/>
    <property type="evidence" value="ECO:0007669"/>
    <property type="project" value="InterPro"/>
</dbReference>
<keyword evidence="6" id="KW-0597">Phosphoprotein</keyword>
<dbReference type="InterPro" id="IPR001242">
    <property type="entry name" value="Condensation_dom"/>
</dbReference>
<dbReference type="InterPro" id="IPR016036">
    <property type="entry name" value="Malonyl_transacylase_ACP-bd"/>
</dbReference>
<dbReference type="SMART" id="SM00827">
    <property type="entry name" value="PKS_AT"/>
    <property type="match status" value="1"/>
</dbReference>
<dbReference type="Pfam" id="PF02801">
    <property type="entry name" value="Ketoacyl-synt_C"/>
    <property type="match status" value="1"/>
</dbReference>
<dbReference type="Pfam" id="PF13847">
    <property type="entry name" value="Methyltransf_31"/>
    <property type="match status" value="1"/>
</dbReference>
<dbReference type="SUPFAM" id="SSF53335">
    <property type="entry name" value="S-adenosyl-L-methionine-dependent methyltransferases"/>
    <property type="match status" value="1"/>
</dbReference>
<dbReference type="PROSITE" id="PS52004">
    <property type="entry name" value="KS3_2"/>
    <property type="match status" value="1"/>
</dbReference>
<keyword evidence="5" id="KW-0963">Cytoplasm</keyword>
<dbReference type="FunFam" id="3.40.50.980:FF:000001">
    <property type="entry name" value="Non-ribosomal peptide synthetase"/>
    <property type="match status" value="3"/>
</dbReference>
<dbReference type="SMART" id="SM00825">
    <property type="entry name" value="PKS_KS"/>
    <property type="match status" value="1"/>
</dbReference>
<dbReference type="NCBIfam" id="TIGR01733">
    <property type="entry name" value="AA-adenyl-dom"/>
    <property type="match status" value="3"/>
</dbReference>
<dbReference type="SMART" id="SM01294">
    <property type="entry name" value="PKS_PP_betabranch"/>
    <property type="match status" value="1"/>
</dbReference>
<dbReference type="InterPro" id="IPR014031">
    <property type="entry name" value="Ketoacyl_synth_C"/>
</dbReference>
<dbReference type="OrthoDB" id="9778690at2"/>
<evidence type="ECO:0000256" key="1">
    <source>
        <dbReference type="ARBA" id="ARBA00001957"/>
    </source>
</evidence>
<dbReference type="SUPFAM" id="SSF52151">
    <property type="entry name" value="FabD/lysophospholipase-like"/>
    <property type="match status" value="1"/>
</dbReference>
<feature type="domain" description="Carrier" evidence="12">
    <location>
        <begin position="1600"/>
        <end position="1675"/>
    </location>
</feature>
<dbReference type="PANTHER" id="PTHR45527">
    <property type="entry name" value="NONRIBOSOMAL PEPTIDE SYNTHETASE"/>
    <property type="match status" value="1"/>
</dbReference>
<dbReference type="InterPro" id="IPR036736">
    <property type="entry name" value="ACP-like_sf"/>
</dbReference>
<comment type="subcellular location">
    <subcellularLocation>
        <location evidence="2">Cytoplasm</location>
    </subcellularLocation>
</comment>
<dbReference type="Pfam" id="PF13193">
    <property type="entry name" value="AMP-binding_C"/>
    <property type="match status" value="2"/>
</dbReference>
<dbReference type="Gene3D" id="3.40.50.980">
    <property type="match status" value="6"/>
</dbReference>
<dbReference type="InterPro" id="IPR014030">
    <property type="entry name" value="Ketoacyl_synth_N"/>
</dbReference>
<dbReference type="InterPro" id="IPR025110">
    <property type="entry name" value="AMP-bd_C"/>
</dbReference>
<dbReference type="InterPro" id="IPR010071">
    <property type="entry name" value="AA_adenyl_dom"/>
</dbReference>
<keyword evidence="15" id="KW-1185">Reference proteome</keyword>